<organism evidence="3 4">
    <name type="scientific">Prevotella intermedia</name>
    <dbReference type="NCBI Taxonomy" id="28131"/>
    <lineage>
        <taxon>Bacteria</taxon>
        <taxon>Pseudomonadati</taxon>
        <taxon>Bacteroidota</taxon>
        <taxon>Bacteroidia</taxon>
        <taxon>Bacteroidales</taxon>
        <taxon>Prevotellaceae</taxon>
        <taxon>Prevotella</taxon>
    </lineage>
</organism>
<dbReference type="AlphaFoldDB" id="A0A2A6EHK2"/>
<proteinExistence type="predicted"/>
<dbReference type="RefSeq" id="WP_097549566.1">
    <property type="nucleotide sequence ID" value="NZ_NSLY01000004.1"/>
</dbReference>
<accession>A0A2A6EHK2</accession>
<feature type="signal peptide" evidence="1">
    <location>
        <begin position="1"/>
        <end position="29"/>
    </location>
</feature>
<dbReference type="Gene3D" id="2.60.40.10">
    <property type="entry name" value="Immunoglobulins"/>
    <property type="match status" value="1"/>
</dbReference>
<protein>
    <recommendedName>
        <fullName evidence="2">Fibronectin type-III domain-containing protein</fullName>
    </recommendedName>
</protein>
<dbReference type="InterPro" id="IPR003961">
    <property type="entry name" value="FN3_dom"/>
</dbReference>
<dbReference type="Pfam" id="PF00041">
    <property type="entry name" value="fn3"/>
    <property type="match status" value="1"/>
</dbReference>
<gene>
    <name evidence="3" type="ORF">CLI71_02445</name>
</gene>
<dbReference type="InterPro" id="IPR036116">
    <property type="entry name" value="FN3_sf"/>
</dbReference>
<feature type="chain" id="PRO_5013377668" description="Fibronectin type-III domain-containing protein" evidence="1">
    <location>
        <begin position="30"/>
        <end position="536"/>
    </location>
</feature>
<keyword evidence="1" id="KW-0732">Signal</keyword>
<reference evidence="3 4" key="1">
    <citation type="submission" date="2017-09" db="EMBL/GenBank/DDBJ databases">
        <title>Phase variable restriction modification systems are present in the genome sequences of periodontal pathogens Prevotella intermedia, Tannerella forsythia and Porphyromonas gingivalis.</title>
        <authorList>
            <person name="Haigh R.D."/>
            <person name="Crawford L."/>
            <person name="Ralph J."/>
            <person name="Wanford J."/>
            <person name="Vartoukian S.R."/>
            <person name="Hijazib K."/>
            <person name="Wade W."/>
            <person name="Oggioni M.R."/>
        </authorList>
    </citation>
    <scope>NUCLEOTIDE SEQUENCE [LARGE SCALE GENOMIC DNA]</scope>
    <source>
        <strain evidence="3 4">WW2834</strain>
    </source>
</reference>
<comment type="caution">
    <text evidence="3">The sequence shown here is derived from an EMBL/GenBank/DDBJ whole genome shotgun (WGS) entry which is preliminary data.</text>
</comment>
<sequence length="536" mass="58817">MKNNLSKSMYAAIAALFIAMFSLPQQVQAQNEDFISIDGVKKSIVSTKFAGGNGDANAFSVTLYLSEDKKEFVEICGNKDLHANYNCIELDKYESVHVGKWYWIITYVKGNSIPFFSSGIKDDTYSLFSSGKLCITGDPRPSRKICSIQLFDGKITDTKNGDKEEHTITIDYKHERKAPTAGELTVGKITENSIALSWTHATDETTPQDKLRYELYCKKGSTENCEEVFFNTTSYTLTDLKPGAQYSLKLQATDESGNSVTYAEQTVTTTSQTQEVYSLKIAGVAVTSANCDDLSVIKGVTGKAKYNNDSKTLTLDGATIHATSAHGLENRIDGLIIRVTNESAITSDKKVGIWNMDKDISIIGDGKLTLTGSSTASDDKYNKAVFNQGTITIRDCSVEASGGSNGLYGGYWTFDNCNVRAKGGSKSNSNHKGSIAWVWDRIPTFTDCAITSPSGTYWEEIEEYEYPYFYLYDSERNVLTDWVVISKGASGIKSAATETAAKKHGIYTLDGVRINGKFESLPAGIYIVDGKKTVKK</sequence>
<evidence type="ECO:0000313" key="4">
    <source>
        <dbReference type="Proteomes" id="UP000219058"/>
    </source>
</evidence>
<evidence type="ECO:0000313" key="3">
    <source>
        <dbReference type="EMBL" id="PDP61084.1"/>
    </source>
</evidence>
<dbReference type="PROSITE" id="PS50853">
    <property type="entry name" value="FN3"/>
    <property type="match status" value="1"/>
</dbReference>
<dbReference type="SUPFAM" id="SSF49265">
    <property type="entry name" value="Fibronectin type III"/>
    <property type="match status" value="1"/>
</dbReference>
<dbReference type="EMBL" id="NSLY01000004">
    <property type="protein sequence ID" value="PDP61084.1"/>
    <property type="molecule type" value="Genomic_DNA"/>
</dbReference>
<evidence type="ECO:0000259" key="2">
    <source>
        <dbReference type="PROSITE" id="PS50853"/>
    </source>
</evidence>
<evidence type="ECO:0000256" key="1">
    <source>
        <dbReference type="SAM" id="SignalP"/>
    </source>
</evidence>
<dbReference type="InterPro" id="IPR013783">
    <property type="entry name" value="Ig-like_fold"/>
</dbReference>
<name>A0A2A6EHK2_PREIN</name>
<dbReference type="CDD" id="cd00063">
    <property type="entry name" value="FN3"/>
    <property type="match status" value="1"/>
</dbReference>
<feature type="domain" description="Fibronectin type-III" evidence="2">
    <location>
        <begin position="178"/>
        <end position="273"/>
    </location>
</feature>
<dbReference type="SMART" id="SM00060">
    <property type="entry name" value="FN3"/>
    <property type="match status" value="1"/>
</dbReference>
<dbReference type="Proteomes" id="UP000219058">
    <property type="component" value="Unassembled WGS sequence"/>
</dbReference>